<dbReference type="STRING" id="1268635.Loa_01266"/>
<organism evidence="1 2">
    <name type="scientific">Legionella oakridgensis ATCC 33761 = DSM 21215</name>
    <dbReference type="NCBI Taxonomy" id="1268635"/>
    <lineage>
        <taxon>Bacteria</taxon>
        <taxon>Pseudomonadati</taxon>
        <taxon>Pseudomonadota</taxon>
        <taxon>Gammaproteobacteria</taxon>
        <taxon>Legionellales</taxon>
        <taxon>Legionellaceae</taxon>
        <taxon>Legionella</taxon>
    </lineage>
</organism>
<dbReference type="EMBL" id="CP004006">
    <property type="protein sequence ID" value="AHE66820.1"/>
    <property type="molecule type" value="Genomic_DNA"/>
</dbReference>
<dbReference type="HOGENOM" id="CLU_3253461_0_0_6"/>
<proteinExistence type="predicted"/>
<accession>W0BAF9</accession>
<dbReference type="Proteomes" id="UP000018838">
    <property type="component" value="Chromosome"/>
</dbReference>
<reference evidence="1 2" key="1">
    <citation type="journal article" date="2013" name="Int. J. Med. Microbiol.">
        <title>Legionella oakridgensis ATCC 33761 genome sequence and phenotypic characterization reveals its replication capacity in amoebae.</title>
        <authorList>
            <person name="Brzuszkiewicz E."/>
            <person name="Schulz T."/>
            <person name="Rydzewski K."/>
            <person name="Daniel R."/>
            <person name="Gillmaier N."/>
            <person name="Dittmann C."/>
            <person name="Holland G."/>
            <person name="Schunder E."/>
            <person name="Lautner M."/>
            <person name="Eisenreich W."/>
            <person name="Luck C."/>
            <person name="Heuner K."/>
        </authorList>
    </citation>
    <scope>NUCLEOTIDE SEQUENCE [LARGE SCALE GENOMIC DNA]</scope>
    <source>
        <strain>OR-10</strain>
        <strain evidence="2">ATCC 33761</strain>
    </source>
</reference>
<name>W0BAF9_9GAMM</name>
<dbReference type="KEGG" id="lok:Loa_01266"/>
<protein>
    <submittedName>
        <fullName evidence="1">Uncharacterized protein</fullName>
    </submittedName>
</protein>
<sequence>MVTNETIQRLLDDQKAHLQDWVGLQMSPVDSKLILFMQRKKS</sequence>
<evidence type="ECO:0000313" key="2">
    <source>
        <dbReference type="Proteomes" id="UP000018838"/>
    </source>
</evidence>
<gene>
    <name evidence="1" type="ORF">Loa_01266</name>
</gene>
<keyword evidence="2" id="KW-1185">Reference proteome</keyword>
<evidence type="ECO:0000313" key="1">
    <source>
        <dbReference type="EMBL" id="AHE66820.1"/>
    </source>
</evidence>
<dbReference type="AlphaFoldDB" id="W0BAF9"/>